<sequence length="216" mass="22410">MSLRPRPSRSGCRRGGRGQGAGADGAGAVKERVQTGRARSRSGCRRGGRGQGAGADGAGAVRSGCRRGGRGQGAGADGAGAVRGAAASTGEPGPRRATSGAVHPACGLPFELSRGNQGPVAFPTTFRREKRPSPLNLRTPAHFSDLHGQASVIVRSFPLRCSGNCRPPLPLAQPSGWLRHQALPPDSARLRPTVSRQLRGHRLSLQILPQSPCVLF</sequence>
<keyword evidence="2" id="KW-1185">Reference proteome</keyword>
<reference evidence="3" key="1">
    <citation type="submission" date="2025-08" db="UniProtKB">
        <authorList>
            <consortium name="RefSeq"/>
        </authorList>
    </citation>
    <scope>IDENTIFICATION</scope>
    <source>
        <tissue evidence="3">Muscle</tissue>
    </source>
</reference>
<gene>
    <name evidence="3" type="primary">LOC129392501</name>
</gene>
<organism evidence="2 3">
    <name type="scientific">Physeter macrocephalus</name>
    <name type="common">Sperm whale</name>
    <name type="synonym">Physeter catodon</name>
    <dbReference type="NCBI Taxonomy" id="9755"/>
    <lineage>
        <taxon>Eukaryota</taxon>
        <taxon>Metazoa</taxon>
        <taxon>Chordata</taxon>
        <taxon>Craniata</taxon>
        <taxon>Vertebrata</taxon>
        <taxon>Euteleostomi</taxon>
        <taxon>Mammalia</taxon>
        <taxon>Eutheria</taxon>
        <taxon>Laurasiatheria</taxon>
        <taxon>Artiodactyla</taxon>
        <taxon>Whippomorpha</taxon>
        <taxon>Cetacea</taxon>
        <taxon>Odontoceti</taxon>
        <taxon>Physeteridae</taxon>
        <taxon>Physeter</taxon>
    </lineage>
</organism>
<feature type="compositionally biased region" description="Basic residues" evidence="1">
    <location>
        <begin position="38"/>
        <end position="48"/>
    </location>
</feature>
<dbReference type="Proteomes" id="UP000248484">
    <property type="component" value="Chromosome 11"/>
</dbReference>
<dbReference type="RefSeq" id="XP_054943664.1">
    <property type="nucleotide sequence ID" value="XM_055087689.1"/>
</dbReference>
<proteinExistence type="predicted"/>
<protein>
    <submittedName>
        <fullName evidence="3">Translation initiation factor IF-2-like</fullName>
    </submittedName>
</protein>
<dbReference type="GeneID" id="129392501"/>
<name>A0A9W2WWR7_PHYMC</name>
<accession>A0A9W2WWR7</accession>
<feature type="compositionally biased region" description="Low complexity" evidence="1">
    <location>
        <begin position="1"/>
        <end position="10"/>
    </location>
</feature>
<dbReference type="AlphaFoldDB" id="A0A9W2WWR7"/>
<evidence type="ECO:0000313" key="3">
    <source>
        <dbReference type="RefSeq" id="XP_054943664.1"/>
    </source>
</evidence>
<evidence type="ECO:0000256" key="1">
    <source>
        <dbReference type="SAM" id="MobiDB-lite"/>
    </source>
</evidence>
<feature type="region of interest" description="Disordered" evidence="1">
    <location>
        <begin position="1"/>
        <end position="102"/>
    </location>
</feature>
<dbReference type="KEGG" id="pcad:129392501"/>
<evidence type="ECO:0000313" key="2">
    <source>
        <dbReference type="Proteomes" id="UP000248484"/>
    </source>
</evidence>